<organism evidence="3 4">
    <name type="scientific">Haloferula luteola</name>
    <dbReference type="NCBI Taxonomy" id="595692"/>
    <lineage>
        <taxon>Bacteria</taxon>
        <taxon>Pseudomonadati</taxon>
        <taxon>Verrucomicrobiota</taxon>
        <taxon>Verrucomicrobiia</taxon>
        <taxon>Verrucomicrobiales</taxon>
        <taxon>Verrucomicrobiaceae</taxon>
        <taxon>Haloferula</taxon>
    </lineage>
</organism>
<dbReference type="RefSeq" id="WP_221285084.1">
    <property type="nucleotide sequence ID" value="NZ_JACHFD010000007.1"/>
</dbReference>
<feature type="region of interest" description="Disordered" evidence="1">
    <location>
        <begin position="260"/>
        <end position="281"/>
    </location>
</feature>
<dbReference type="PANTHER" id="PTHR40446:SF2">
    <property type="entry name" value="N-ACETYLGLUCOSAMINE-1-PHOSPHODIESTER ALPHA-N-ACETYLGLUCOSAMINIDASE"/>
    <property type="match status" value="1"/>
</dbReference>
<dbReference type="Pfam" id="PF09992">
    <property type="entry name" value="NAGPA"/>
    <property type="match status" value="1"/>
</dbReference>
<keyword evidence="4" id="KW-1185">Reference proteome</keyword>
<dbReference type="InterPro" id="IPR018711">
    <property type="entry name" value="NAGPA"/>
</dbReference>
<name>A0A840UZP5_9BACT</name>
<dbReference type="Proteomes" id="UP000557717">
    <property type="component" value="Unassembled WGS sequence"/>
</dbReference>
<comment type="caution">
    <text evidence="3">The sequence shown here is derived from an EMBL/GenBank/DDBJ whole genome shotgun (WGS) entry which is preliminary data.</text>
</comment>
<dbReference type="AlphaFoldDB" id="A0A840UZP5"/>
<sequence>MMQILRNCLVAGWVCGVVAGEEQAWEPLFVGVEHREVTLEKPRKVKIHEVRVDTQASGVRFFVTPSNGDKPGEVDGRVTGAFLEEFGLEVAINGSAFDPVTTPGKPLDILGLSIADGETVSPVDLASGNPVFWVGRDGRAHVATDEEAIVEVAKDPQVVVALQGHYGRNAVLVDDAKVVSEGRDIHPRTAVGVSKDGRWVHGVVVDGRQPGYSEGMSLVELAEWMKEAGIWDAMNLDGGGSTTLVIADEAGKARVLNRPSGRRQRSVGNHLGVRAARLTER</sequence>
<accession>A0A840UZP5</accession>
<evidence type="ECO:0000256" key="1">
    <source>
        <dbReference type="SAM" id="MobiDB-lite"/>
    </source>
</evidence>
<proteinExistence type="predicted"/>
<dbReference type="PANTHER" id="PTHR40446">
    <property type="entry name" value="N-ACETYLGLUCOSAMINE-1-PHOSPHODIESTER ALPHA-N-ACETYLGLUCOSAMINIDASE"/>
    <property type="match status" value="1"/>
</dbReference>
<reference evidence="3 4" key="1">
    <citation type="submission" date="2020-08" db="EMBL/GenBank/DDBJ databases">
        <title>Genomic Encyclopedia of Type Strains, Phase IV (KMG-IV): sequencing the most valuable type-strain genomes for metagenomic binning, comparative biology and taxonomic classification.</title>
        <authorList>
            <person name="Goeker M."/>
        </authorList>
    </citation>
    <scope>NUCLEOTIDE SEQUENCE [LARGE SCALE GENOMIC DNA]</scope>
    <source>
        <strain evidence="3 4">YC6886</strain>
    </source>
</reference>
<dbReference type="EMBL" id="JACHFD010000007">
    <property type="protein sequence ID" value="MBB5351587.1"/>
    <property type="molecule type" value="Genomic_DNA"/>
</dbReference>
<gene>
    <name evidence="3" type="ORF">HNR46_001824</name>
</gene>
<evidence type="ECO:0000259" key="2">
    <source>
        <dbReference type="Pfam" id="PF09992"/>
    </source>
</evidence>
<protein>
    <submittedName>
        <fullName evidence="3">Uncharacterized protein YigE (DUF2233 family)</fullName>
    </submittedName>
</protein>
<evidence type="ECO:0000313" key="3">
    <source>
        <dbReference type="EMBL" id="MBB5351587.1"/>
    </source>
</evidence>
<feature type="domain" description="Phosphodiester glycosidase" evidence="2">
    <location>
        <begin position="87"/>
        <end position="273"/>
    </location>
</feature>
<evidence type="ECO:0000313" key="4">
    <source>
        <dbReference type="Proteomes" id="UP000557717"/>
    </source>
</evidence>